<dbReference type="Pfam" id="PF01547">
    <property type="entry name" value="SBP_bac_1"/>
    <property type="match status" value="1"/>
</dbReference>
<reference evidence="7" key="1">
    <citation type="submission" date="2020-10" db="EMBL/GenBank/DDBJ databases">
        <authorList>
            <person name="Gilroy R."/>
        </authorList>
    </citation>
    <scope>NUCLEOTIDE SEQUENCE</scope>
    <source>
        <strain evidence="7">CHK183-6373</strain>
    </source>
</reference>
<dbReference type="EMBL" id="DVOT01000154">
    <property type="protein sequence ID" value="HIV28057.1"/>
    <property type="molecule type" value="Genomic_DNA"/>
</dbReference>
<dbReference type="Proteomes" id="UP000886884">
    <property type="component" value="Unassembled WGS sequence"/>
</dbReference>
<keyword evidence="3" id="KW-0472">Membrane</keyword>
<evidence type="ECO:0000256" key="6">
    <source>
        <dbReference type="SAM" id="SignalP"/>
    </source>
</evidence>
<reference evidence="7" key="2">
    <citation type="journal article" date="2021" name="PeerJ">
        <title>Extensive microbial diversity within the chicken gut microbiome revealed by metagenomics and culture.</title>
        <authorList>
            <person name="Gilroy R."/>
            <person name="Ravi A."/>
            <person name="Getino M."/>
            <person name="Pursley I."/>
            <person name="Horton D.L."/>
            <person name="Alikhan N.F."/>
            <person name="Baker D."/>
            <person name="Gharbi K."/>
            <person name="Hall N."/>
            <person name="Watson M."/>
            <person name="Adriaenssens E.M."/>
            <person name="Foster-Nyarko E."/>
            <person name="Jarju S."/>
            <person name="Secka A."/>
            <person name="Antonio M."/>
            <person name="Oren A."/>
            <person name="Chaudhuri R.R."/>
            <person name="La Ragione R."/>
            <person name="Hildebrand F."/>
            <person name="Pallen M.J."/>
        </authorList>
    </citation>
    <scope>NUCLEOTIDE SEQUENCE</scope>
    <source>
        <strain evidence="7">CHK183-6373</strain>
    </source>
</reference>
<evidence type="ECO:0000256" key="5">
    <source>
        <dbReference type="ARBA" id="ARBA00023288"/>
    </source>
</evidence>
<evidence type="ECO:0000256" key="4">
    <source>
        <dbReference type="ARBA" id="ARBA00023139"/>
    </source>
</evidence>
<name>A0A9D1P860_9FIRM</name>
<comment type="caution">
    <text evidence="7">The sequence shown here is derived from an EMBL/GenBank/DDBJ whole genome shotgun (WGS) entry which is preliminary data.</text>
</comment>
<dbReference type="InterPro" id="IPR006059">
    <property type="entry name" value="SBP"/>
</dbReference>
<organism evidence="7 8">
    <name type="scientific">Candidatus Ornithocaccomicrobium faecavium</name>
    <dbReference type="NCBI Taxonomy" id="2840890"/>
    <lineage>
        <taxon>Bacteria</taxon>
        <taxon>Bacillati</taxon>
        <taxon>Bacillota</taxon>
        <taxon>Clostridia</taxon>
        <taxon>Candidatus Ornithocaccomicrobium</taxon>
    </lineage>
</organism>
<keyword evidence="1" id="KW-1003">Cell membrane</keyword>
<protein>
    <submittedName>
        <fullName evidence="7">Extracellular solute-binding protein</fullName>
    </submittedName>
</protein>
<proteinExistence type="predicted"/>
<accession>A0A9D1P860</accession>
<keyword evidence="2 6" id="KW-0732">Signal</keyword>
<evidence type="ECO:0000256" key="3">
    <source>
        <dbReference type="ARBA" id="ARBA00023136"/>
    </source>
</evidence>
<evidence type="ECO:0000256" key="1">
    <source>
        <dbReference type="ARBA" id="ARBA00022475"/>
    </source>
</evidence>
<evidence type="ECO:0000256" key="2">
    <source>
        <dbReference type="ARBA" id="ARBA00022729"/>
    </source>
</evidence>
<feature type="signal peptide" evidence="6">
    <location>
        <begin position="1"/>
        <end position="23"/>
    </location>
</feature>
<feature type="chain" id="PRO_5039732010" evidence="6">
    <location>
        <begin position="24"/>
        <end position="542"/>
    </location>
</feature>
<dbReference type="PANTHER" id="PTHR43649">
    <property type="entry name" value="ARABINOSE-BINDING PROTEIN-RELATED"/>
    <property type="match status" value="1"/>
</dbReference>
<dbReference type="PANTHER" id="PTHR43649:SF33">
    <property type="entry name" value="POLYGALACTURONAN_RHAMNOGALACTURONAN-BINDING PROTEIN YTCQ"/>
    <property type="match status" value="1"/>
</dbReference>
<gene>
    <name evidence="7" type="ORF">IAA64_08810</name>
</gene>
<sequence>MKTMRRGFLVLLVFALAMGGASAETVLSEPGTLPLAEETIHLSVGLSQSTVVEDFDTNAQTLRLEDDLNVELEFVYYPSTAEEFIQKVELQIMAGGDELPDIIMSDLGGLNNLAMYGQMGIILPVTEYYDTIAYYTDQNMEENGLNKEDLLRYITAYDGEIYGLMRYHAYINNSLSASRMLVYEPWLETLGIERPQTTEEFAEMLRRFRDEDPNGNGEADEIALMGLADTVNSNFMRYLMNPFIYCQENYYIRNEDGTIGFAANQEGWKEGIQWIKSLYDEGLISPLTFTQDSTQLNAIVVPEPEVVGCLARMSGTMFPATDVRRGQYVCLDPLEGPSGLRQTQWTEQIPSIGMVITKNCENPEAAFRFGDYMCSELISVWNRYGEEGVDWLVPDENTVGTAEGLGFPPAMSVVSTWGVLQNSWWGQVGPYILTDKITCGQGTDPDGLAYNAAYHLFRTMEKELEYSVPIVNGLVYNEEEQEIINEYQSTINDYVLNSFSEFVTGVRDIEADWDSYVDEFDKMGLDEYMEAVNSCYARMYSE</sequence>
<keyword evidence="5" id="KW-0449">Lipoprotein</keyword>
<evidence type="ECO:0000313" key="7">
    <source>
        <dbReference type="EMBL" id="HIV28057.1"/>
    </source>
</evidence>
<evidence type="ECO:0000313" key="8">
    <source>
        <dbReference type="Proteomes" id="UP000886884"/>
    </source>
</evidence>
<dbReference type="InterPro" id="IPR050490">
    <property type="entry name" value="Bact_solute-bd_prot1"/>
</dbReference>
<dbReference type="Gene3D" id="3.40.190.10">
    <property type="entry name" value="Periplasmic binding protein-like II"/>
    <property type="match status" value="2"/>
</dbReference>
<dbReference type="AlphaFoldDB" id="A0A9D1P860"/>
<keyword evidence="4" id="KW-0564">Palmitate</keyword>
<dbReference type="SUPFAM" id="SSF53850">
    <property type="entry name" value="Periplasmic binding protein-like II"/>
    <property type="match status" value="1"/>
</dbReference>